<gene>
    <name evidence="6" type="ORF">FSB_LOCUS57058</name>
</gene>
<keyword evidence="3 4" id="KW-0732">Signal</keyword>
<feature type="chain" id="PRO_5014776802" description="Peptidase S8/S53 domain-containing protein" evidence="4">
    <location>
        <begin position="25"/>
        <end position="257"/>
    </location>
</feature>
<evidence type="ECO:0000256" key="3">
    <source>
        <dbReference type="ARBA" id="ARBA00022729"/>
    </source>
</evidence>
<sequence>MGHYNGFLLYFILFLSWFLHILYASSTSLERSTRIVHMDKSHMPKAFTSHHNWNPILDTTHTPEFLSLNPYNGLWPTSNYGEDVIILVIDSGVWPESDSFKDDGMTTKLPTRWKGISQEGQHFNSSMCNLKLIGARYFNNGVIAAKPNITISMNSARDTMGHGTHTTSTAAGNYVSSASYFGYGKGTAKGIAFAATIGSIEKLLNTGTHFNQSVQWMIQRLSNEDAGGWAVTLWSIWNARNTFNFKWTQAHPMSRLD</sequence>
<name>A0A2N9IUU2_FAGSY</name>
<feature type="signal peptide" evidence="4">
    <location>
        <begin position="1"/>
        <end position="24"/>
    </location>
</feature>
<feature type="domain" description="Peptidase S8/S53" evidence="5">
    <location>
        <begin position="81"/>
        <end position="218"/>
    </location>
</feature>
<dbReference type="GO" id="GO:0004252">
    <property type="term" value="F:serine-type endopeptidase activity"/>
    <property type="evidence" value="ECO:0007669"/>
    <property type="project" value="InterPro"/>
</dbReference>
<dbReference type="PANTHER" id="PTHR10795">
    <property type="entry name" value="PROPROTEIN CONVERTASE SUBTILISIN/KEXIN"/>
    <property type="match status" value="1"/>
</dbReference>
<evidence type="ECO:0000256" key="1">
    <source>
        <dbReference type="ARBA" id="ARBA00004613"/>
    </source>
</evidence>
<proteinExistence type="inferred from homology"/>
<evidence type="ECO:0000259" key="5">
    <source>
        <dbReference type="Pfam" id="PF00082"/>
    </source>
</evidence>
<dbReference type="InterPro" id="IPR045051">
    <property type="entry name" value="SBT"/>
</dbReference>
<dbReference type="EMBL" id="OIVN01006261">
    <property type="protein sequence ID" value="SPD29176.1"/>
    <property type="molecule type" value="Genomic_DNA"/>
</dbReference>
<evidence type="ECO:0000313" key="6">
    <source>
        <dbReference type="EMBL" id="SPD29176.1"/>
    </source>
</evidence>
<dbReference type="AlphaFoldDB" id="A0A2N9IUU2"/>
<comment type="similarity">
    <text evidence="2">Belongs to the peptidase S8 family.</text>
</comment>
<evidence type="ECO:0000256" key="4">
    <source>
        <dbReference type="SAM" id="SignalP"/>
    </source>
</evidence>
<accession>A0A2N9IUU2</accession>
<dbReference type="InterPro" id="IPR036852">
    <property type="entry name" value="Peptidase_S8/S53_dom_sf"/>
</dbReference>
<protein>
    <recommendedName>
        <fullName evidence="5">Peptidase S8/S53 domain-containing protein</fullName>
    </recommendedName>
</protein>
<dbReference type="GO" id="GO:0006508">
    <property type="term" value="P:proteolysis"/>
    <property type="evidence" value="ECO:0007669"/>
    <property type="project" value="InterPro"/>
</dbReference>
<organism evidence="6">
    <name type="scientific">Fagus sylvatica</name>
    <name type="common">Beechnut</name>
    <dbReference type="NCBI Taxonomy" id="28930"/>
    <lineage>
        <taxon>Eukaryota</taxon>
        <taxon>Viridiplantae</taxon>
        <taxon>Streptophyta</taxon>
        <taxon>Embryophyta</taxon>
        <taxon>Tracheophyta</taxon>
        <taxon>Spermatophyta</taxon>
        <taxon>Magnoliopsida</taxon>
        <taxon>eudicotyledons</taxon>
        <taxon>Gunneridae</taxon>
        <taxon>Pentapetalae</taxon>
        <taxon>rosids</taxon>
        <taxon>fabids</taxon>
        <taxon>Fagales</taxon>
        <taxon>Fagaceae</taxon>
        <taxon>Fagus</taxon>
    </lineage>
</organism>
<reference evidence="6" key="1">
    <citation type="submission" date="2018-02" db="EMBL/GenBank/DDBJ databases">
        <authorList>
            <person name="Cohen D.B."/>
            <person name="Kent A.D."/>
        </authorList>
    </citation>
    <scope>NUCLEOTIDE SEQUENCE</scope>
</reference>
<comment type="subcellular location">
    <subcellularLocation>
        <location evidence="1">Secreted</location>
    </subcellularLocation>
</comment>
<dbReference type="Gene3D" id="3.40.50.200">
    <property type="entry name" value="Peptidase S8/S53 domain"/>
    <property type="match status" value="1"/>
</dbReference>
<dbReference type="GO" id="GO:0005576">
    <property type="term" value="C:extracellular region"/>
    <property type="evidence" value="ECO:0007669"/>
    <property type="project" value="UniProtKB-SubCell"/>
</dbReference>
<dbReference type="SUPFAM" id="SSF52743">
    <property type="entry name" value="Subtilisin-like"/>
    <property type="match status" value="1"/>
</dbReference>
<dbReference type="Pfam" id="PF00082">
    <property type="entry name" value="Peptidase_S8"/>
    <property type="match status" value="1"/>
</dbReference>
<evidence type="ECO:0000256" key="2">
    <source>
        <dbReference type="ARBA" id="ARBA00011073"/>
    </source>
</evidence>
<dbReference type="InterPro" id="IPR000209">
    <property type="entry name" value="Peptidase_S8/S53_dom"/>
</dbReference>